<feature type="transmembrane region" description="Helical" evidence="1">
    <location>
        <begin position="221"/>
        <end position="242"/>
    </location>
</feature>
<keyword evidence="1" id="KW-0472">Membrane</keyword>
<organism evidence="2 3">
    <name type="scientific">Brotaphodocola catenula</name>
    <dbReference type="NCBI Taxonomy" id="2885361"/>
    <lineage>
        <taxon>Bacteria</taxon>
        <taxon>Bacillati</taxon>
        <taxon>Bacillota</taxon>
        <taxon>Clostridia</taxon>
        <taxon>Lachnospirales</taxon>
        <taxon>Lachnospiraceae</taxon>
        <taxon>Brotaphodocola</taxon>
    </lineage>
</organism>
<proteinExistence type="predicted"/>
<evidence type="ECO:0000313" key="3">
    <source>
        <dbReference type="Proteomes" id="UP001198962"/>
    </source>
</evidence>
<feature type="transmembrane region" description="Helical" evidence="1">
    <location>
        <begin position="106"/>
        <end position="128"/>
    </location>
</feature>
<gene>
    <name evidence="2" type="ORF">LKD32_02185</name>
</gene>
<keyword evidence="3" id="KW-1185">Reference proteome</keyword>
<dbReference type="RefSeq" id="WP_177977387.1">
    <property type="nucleotide sequence ID" value="NZ_JAJEPU010000004.1"/>
</dbReference>
<dbReference type="PANTHER" id="PTHR36111">
    <property type="entry name" value="INNER MEMBRANE PROTEIN-RELATED"/>
    <property type="match status" value="1"/>
</dbReference>
<feature type="transmembrane region" description="Helical" evidence="1">
    <location>
        <begin position="34"/>
        <end position="52"/>
    </location>
</feature>
<reference evidence="2" key="1">
    <citation type="submission" date="2021-10" db="EMBL/GenBank/DDBJ databases">
        <title>Anaerobic single-cell dispensing facilitates the cultivation of human gut bacteria.</title>
        <authorList>
            <person name="Afrizal A."/>
        </authorList>
    </citation>
    <scope>NUCLEOTIDE SEQUENCE</scope>
    <source>
        <strain evidence="2">CLA-AA-H274</strain>
    </source>
</reference>
<keyword evidence="1" id="KW-1133">Transmembrane helix</keyword>
<dbReference type="EMBL" id="JAJEPU010000004">
    <property type="protein sequence ID" value="MCC2163701.1"/>
    <property type="molecule type" value="Genomic_DNA"/>
</dbReference>
<feature type="transmembrane region" description="Helical" evidence="1">
    <location>
        <begin position="148"/>
        <end position="181"/>
    </location>
</feature>
<dbReference type="Pfam" id="PF04474">
    <property type="entry name" value="DUF554"/>
    <property type="match status" value="1"/>
</dbReference>
<sequence length="243" mass="26084">MPVGILVNALSIVAGGLIGLFVEDRLDLDFKENLNMIFGVCAMGMGISSVMLMRNMPAVIFSVVIGTAIGLMIHLGDKIQKGAGMMQNVASKIVTNKNTSISEEEFMTTLVTVIVLFCASGTGIYGSIVSGMTGDHSILIAKSVLDLFTAMIFACMLGGVVSLIAIPQLIIFLALFFCAGLIYPMTTPEMIDDFKAAGGFIMLATAFRMMKVKMFPTADMIPAMVLVFPVSWIWSTWILPLVS</sequence>
<dbReference type="Proteomes" id="UP001198962">
    <property type="component" value="Unassembled WGS sequence"/>
</dbReference>
<feature type="transmembrane region" description="Helical" evidence="1">
    <location>
        <begin position="58"/>
        <end position="76"/>
    </location>
</feature>
<feature type="transmembrane region" description="Helical" evidence="1">
    <location>
        <begin position="6"/>
        <end position="22"/>
    </location>
</feature>
<name>A0AAE3ALA2_9FIRM</name>
<evidence type="ECO:0000313" key="2">
    <source>
        <dbReference type="EMBL" id="MCC2163701.1"/>
    </source>
</evidence>
<dbReference type="AlphaFoldDB" id="A0AAE3ALA2"/>
<protein>
    <submittedName>
        <fullName evidence="2">DUF554 domain-containing protein</fullName>
    </submittedName>
</protein>
<accession>A0AAE3ALA2</accession>
<dbReference type="InterPro" id="IPR007563">
    <property type="entry name" value="DUF554"/>
</dbReference>
<keyword evidence="1" id="KW-0812">Transmembrane</keyword>
<dbReference type="PANTHER" id="PTHR36111:SF2">
    <property type="entry name" value="INNER MEMBRANE PROTEIN"/>
    <property type="match status" value="1"/>
</dbReference>
<evidence type="ECO:0000256" key="1">
    <source>
        <dbReference type="SAM" id="Phobius"/>
    </source>
</evidence>
<comment type="caution">
    <text evidence="2">The sequence shown here is derived from an EMBL/GenBank/DDBJ whole genome shotgun (WGS) entry which is preliminary data.</text>
</comment>